<name>A0A5B7I4D8_PORTR</name>
<keyword evidence="2" id="KW-1185">Reference proteome</keyword>
<comment type="caution">
    <text evidence="1">The sequence shown here is derived from an EMBL/GenBank/DDBJ whole genome shotgun (WGS) entry which is preliminary data.</text>
</comment>
<dbReference type="Proteomes" id="UP000324222">
    <property type="component" value="Unassembled WGS sequence"/>
</dbReference>
<protein>
    <submittedName>
        <fullName evidence="1">Uncharacterized protein</fullName>
    </submittedName>
</protein>
<reference evidence="1 2" key="1">
    <citation type="submission" date="2019-05" db="EMBL/GenBank/DDBJ databases">
        <title>Another draft genome of Portunus trituberculatus and its Hox gene families provides insights of decapod evolution.</title>
        <authorList>
            <person name="Jeong J.-H."/>
            <person name="Song I."/>
            <person name="Kim S."/>
            <person name="Choi T."/>
            <person name="Kim D."/>
            <person name="Ryu S."/>
            <person name="Kim W."/>
        </authorList>
    </citation>
    <scope>NUCLEOTIDE SEQUENCE [LARGE SCALE GENOMIC DNA]</scope>
    <source>
        <tissue evidence="1">Muscle</tissue>
    </source>
</reference>
<proteinExistence type="predicted"/>
<evidence type="ECO:0000313" key="1">
    <source>
        <dbReference type="EMBL" id="MPC78632.1"/>
    </source>
</evidence>
<organism evidence="1 2">
    <name type="scientific">Portunus trituberculatus</name>
    <name type="common">Swimming crab</name>
    <name type="synonym">Neptunus trituberculatus</name>
    <dbReference type="NCBI Taxonomy" id="210409"/>
    <lineage>
        <taxon>Eukaryota</taxon>
        <taxon>Metazoa</taxon>
        <taxon>Ecdysozoa</taxon>
        <taxon>Arthropoda</taxon>
        <taxon>Crustacea</taxon>
        <taxon>Multicrustacea</taxon>
        <taxon>Malacostraca</taxon>
        <taxon>Eumalacostraca</taxon>
        <taxon>Eucarida</taxon>
        <taxon>Decapoda</taxon>
        <taxon>Pleocyemata</taxon>
        <taxon>Brachyura</taxon>
        <taxon>Eubrachyura</taxon>
        <taxon>Portunoidea</taxon>
        <taxon>Portunidae</taxon>
        <taxon>Portuninae</taxon>
        <taxon>Portunus</taxon>
    </lineage>
</organism>
<evidence type="ECO:0000313" key="2">
    <source>
        <dbReference type="Proteomes" id="UP000324222"/>
    </source>
</evidence>
<accession>A0A5B7I4D8</accession>
<dbReference type="AlphaFoldDB" id="A0A5B7I4D8"/>
<sequence>MRMWNQRLPARGSKLRP</sequence>
<gene>
    <name evidence="1" type="ORF">E2C01_073125</name>
</gene>
<dbReference type="EMBL" id="VSRR010048942">
    <property type="protein sequence ID" value="MPC78632.1"/>
    <property type="molecule type" value="Genomic_DNA"/>
</dbReference>